<keyword evidence="2" id="KW-1185">Reference proteome</keyword>
<dbReference type="Proteomes" id="UP000738431">
    <property type="component" value="Chromosome"/>
</dbReference>
<sequence length="207" mass="24293">MEYPPSPDRAHYLQVDQPWHFRVRPDLIEELCLPDKMYRELPRTASSYSLWRQLGGYQPWHAPFRDMAEHHRLGYLPTRRWAFGIFVPPQENLGRAIAIDARGWWVEVEFRGVLHFVYRRAVEFLLSYGYTRAESYSLLGNGQRPAGGRRDNLLSPRSYIGYEAGSGLCQVVKPVMNEELRRYLQRAPDVEALRFPRKRSLPNESVD</sequence>
<dbReference type="EMBL" id="CP139781">
    <property type="protein sequence ID" value="WRQ88606.1"/>
    <property type="molecule type" value="Genomic_DNA"/>
</dbReference>
<protein>
    <recommendedName>
        <fullName evidence="3">N-acetyltransferase domain-containing protein</fullName>
    </recommendedName>
</protein>
<reference evidence="1 2" key="1">
    <citation type="submission" date="2023-12" db="EMBL/GenBank/DDBJ databases">
        <title>Description of an unclassified Opitutus bacterium of Verrucomicrobiota.</title>
        <authorList>
            <person name="Zhang D.-F."/>
        </authorList>
    </citation>
    <scope>NUCLEOTIDE SEQUENCE [LARGE SCALE GENOMIC DNA]</scope>
    <source>
        <strain evidence="1 2">WL0086</strain>
    </source>
</reference>
<accession>A0ABZ1CAW5</accession>
<name>A0ABZ1CAW5_9BACT</name>
<evidence type="ECO:0000313" key="2">
    <source>
        <dbReference type="Proteomes" id="UP000738431"/>
    </source>
</evidence>
<gene>
    <name evidence="1" type="ORF">K1X11_004265</name>
</gene>
<proteinExistence type="predicted"/>
<organism evidence="1 2">
    <name type="scientific">Actomonas aquatica</name>
    <dbReference type="NCBI Taxonomy" id="2866162"/>
    <lineage>
        <taxon>Bacteria</taxon>
        <taxon>Pseudomonadati</taxon>
        <taxon>Verrucomicrobiota</taxon>
        <taxon>Opitutia</taxon>
        <taxon>Opitutales</taxon>
        <taxon>Opitutaceae</taxon>
        <taxon>Actomonas</taxon>
    </lineage>
</organism>
<evidence type="ECO:0000313" key="1">
    <source>
        <dbReference type="EMBL" id="WRQ88606.1"/>
    </source>
</evidence>
<dbReference type="RefSeq" id="WP_221031711.1">
    <property type="nucleotide sequence ID" value="NZ_CP139781.1"/>
</dbReference>
<evidence type="ECO:0008006" key="3">
    <source>
        <dbReference type="Google" id="ProtNLM"/>
    </source>
</evidence>